<reference evidence="14" key="1">
    <citation type="submission" date="2023-08" db="EMBL/GenBank/DDBJ databases">
        <title>Black Yeasts Isolated from many extreme environments.</title>
        <authorList>
            <person name="Coleine C."/>
            <person name="Stajich J.E."/>
            <person name="Selbmann L."/>
        </authorList>
    </citation>
    <scope>NUCLEOTIDE SEQUENCE</scope>
    <source>
        <strain evidence="14">CCFEE 5810</strain>
    </source>
</reference>
<feature type="region of interest" description="Disordered" evidence="12">
    <location>
        <begin position="103"/>
        <end position="135"/>
    </location>
</feature>
<dbReference type="InterPro" id="IPR001678">
    <property type="entry name" value="MeTrfase_RsmB-F_NOP2_dom"/>
</dbReference>
<feature type="binding site" evidence="11">
    <location>
        <position position="201"/>
    </location>
    <ligand>
        <name>S-adenosyl-L-methionine</name>
        <dbReference type="ChEBI" id="CHEBI:59789"/>
    </ligand>
</feature>
<evidence type="ECO:0000256" key="6">
    <source>
        <dbReference type="ARBA" id="ARBA00022884"/>
    </source>
</evidence>
<comment type="caution">
    <text evidence="14">The sequence shown here is derived from an EMBL/GenBank/DDBJ whole genome shotgun (WGS) entry which is preliminary data.</text>
</comment>
<gene>
    <name evidence="14" type="ORF">LTR97_006103</name>
</gene>
<evidence type="ECO:0000256" key="10">
    <source>
        <dbReference type="ARBA" id="ARBA00049302"/>
    </source>
</evidence>
<feature type="binding site" evidence="11">
    <location>
        <position position="257"/>
    </location>
    <ligand>
        <name>S-adenosyl-L-methionine</name>
        <dbReference type="ChEBI" id="CHEBI:59789"/>
    </ligand>
</feature>
<dbReference type="GO" id="GO:0031167">
    <property type="term" value="P:rRNA methylation"/>
    <property type="evidence" value="ECO:0007669"/>
    <property type="project" value="TreeGrafter"/>
</dbReference>
<evidence type="ECO:0000256" key="8">
    <source>
        <dbReference type="ARBA" id="ARBA00023128"/>
    </source>
</evidence>
<evidence type="ECO:0000259" key="13">
    <source>
        <dbReference type="PROSITE" id="PS51686"/>
    </source>
</evidence>
<sequence length="401" mass="43622">MTKTVRDTASAAEESFNKHYSAIWGEERWASLYRALACPTRHAALVNRYTQHIYFHQALARDFGPKSPLGVDGAEPTNDLQQLEFPTVQGGDESGIVCFARSNPAISDDEPPTSEQPTKPDFPQPRPATARSTQPLSHWNLDAASVLVARLLDARPGDSVLDLCAAPGGKSIALAQTLWPELYANRPSAPRSQSSRLVCNEADGQRQKRLAENLKAYLPSELFTRGSVVATKVDATQSGSALNGLLAGGAYDKVLVDAPCSSERHIIHASLQAKQSGKTAPEMANWRAGSSKRLATTQVELLMTALKAVKVGGQVMYATCSIEPTENDGVIEKMLALVEKGKKKGAMWTVELGFGGDETLTSQLEQWAERTKRGWIVLPDHPSDGRWGPLFFARMKKVSLQ</sequence>
<feature type="binding site" evidence="11">
    <location>
        <begin position="164"/>
        <end position="170"/>
    </location>
    <ligand>
        <name>S-adenosyl-L-methionine</name>
        <dbReference type="ChEBI" id="CHEBI:59789"/>
    </ligand>
</feature>
<dbReference type="PANTHER" id="PTHR22808">
    <property type="entry name" value="NCL1 YEAST -RELATED NOL1/NOP2/FMU SUN DOMAIN-CONTAINING"/>
    <property type="match status" value="1"/>
</dbReference>
<dbReference type="GO" id="GO:0003723">
    <property type="term" value="F:RNA binding"/>
    <property type="evidence" value="ECO:0007669"/>
    <property type="project" value="UniProtKB-UniRule"/>
</dbReference>
<proteinExistence type="inferred from homology"/>
<keyword evidence="5 11" id="KW-0949">S-adenosyl-L-methionine</keyword>
<evidence type="ECO:0000256" key="11">
    <source>
        <dbReference type="PROSITE-ProRule" id="PRU01023"/>
    </source>
</evidence>
<feature type="active site" description="Nucleophile" evidence="11">
    <location>
        <position position="320"/>
    </location>
</feature>
<dbReference type="InterPro" id="IPR049560">
    <property type="entry name" value="MeTrfase_RsmB-F_NOP2_cat"/>
</dbReference>
<dbReference type="EMBL" id="JAVRQU010000008">
    <property type="protein sequence ID" value="KAK5699969.1"/>
    <property type="molecule type" value="Genomic_DNA"/>
</dbReference>
<dbReference type="PANTHER" id="PTHR22808:SF3">
    <property type="entry name" value="5-METHYLCYTOSINE RRNA METHYLTRANSFERASE NSUN4"/>
    <property type="match status" value="1"/>
</dbReference>
<evidence type="ECO:0000256" key="4">
    <source>
        <dbReference type="ARBA" id="ARBA00022679"/>
    </source>
</evidence>
<comment type="subcellular location">
    <subcellularLocation>
        <location evidence="1">Mitochondrion</location>
    </subcellularLocation>
</comment>
<dbReference type="GO" id="GO:0005762">
    <property type="term" value="C:mitochondrial large ribosomal subunit"/>
    <property type="evidence" value="ECO:0007669"/>
    <property type="project" value="TreeGrafter"/>
</dbReference>
<dbReference type="PROSITE" id="PS51686">
    <property type="entry name" value="SAM_MT_RSMB_NOP"/>
    <property type="match status" value="1"/>
</dbReference>
<dbReference type="SUPFAM" id="SSF53335">
    <property type="entry name" value="S-adenosyl-L-methionine-dependent methyltransferases"/>
    <property type="match status" value="1"/>
</dbReference>
<keyword evidence="6 11" id="KW-0694">RNA-binding</keyword>
<organism evidence="14 15">
    <name type="scientific">Elasticomyces elasticus</name>
    <dbReference type="NCBI Taxonomy" id="574655"/>
    <lineage>
        <taxon>Eukaryota</taxon>
        <taxon>Fungi</taxon>
        <taxon>Dikarya</taxon>
        <taxon>Ascomycota</taxon>
        <taxon>Pezizomycotina</taxon>
        <taxon>Dothideomycetes</taxon>
        <taxon>Dothideomycetidae</taxon>
        <taxon>Mycosphaerellales</taxon>
        <taxon>Teratosphaeriaceae</taxon>
        <taxon>Elasticomyces</taxon>
    </lineage>
</organism>
<keyword evidence="4 11" id="KW-0808">Transferase</keyword>
<keyword evidence="2" id="KW-0698">rRNA processing</keyword>
<comment type="similarity">
    <text evidence="11">Belongs to the class I-like SAM-binding methyltransferase superfamily. RsmB/NOP family.</text>
</comment>
<evidence type="ECO:0000313" key="15">
    <source>
        <dbReference type="Proteomes" id="UP001310594"/>
    </source>
</evidence>
<evidence type="ECO:0000256" key="3">
    <source>
        <dbReference type="ARBA" id="ARBA00022603"/>
    </source>
</evidence>
<evidence type="ECO:0000256" key="12">
    <source>
        <dbReference type="SAM" id="MobiDB-lite"/>
    </source>
</evidence>
<dbReference type="InterPro" id="IPR029063">
    <property type="entry name" value="SAM-dependent_MTases_sf"/>
</dbReference>
<evidence type="ECO:0000256" key="7">
    <source>
        <dbReference type="ARBA" id="ARBA00022946"/>
    </source>
</evidence>
<accession>A0AAN7W938</accession>
<dbReference type="Pfam" id="PF01189">
    <property type="entry name" value="Methyltr_RsmB-F"/>
    <property type="match status" value="1"/>
</dbReference>
<dbReference type="GO" id="GO:0008173">
    <property type="term" value="F:RNA methyltransferase activity"/>
    <property type="evidence" value="ECO:0007669"/>
    <property type="project" value="InterPro"/>
</dbReference>
<evidence type="ECO:0000256" key="5">
    <source>
        <dbReference type="ARBA" id="ARBA00022691"/>
    </source>
</evidence>
<keyword evidence="8" id="KW-0496">Mitochondrion</keyword>
<dbReference type="Proteomes" id="UP001310594">
    <property type="component" value="Unassembled WGS sequence"/>
</dbReference>
<dbReference type="InterPro" id="IPR023267">
    <property type="entry name" value="RCMT"/>
</dbReference>
<comment type="catalytic activity">
    <reaction evidence="10">
        <text>a cytidine in rRNA + S-adenosyl-L-methionine = a 5-methylcytidine in rRNA + S-adenosyl-L-homocysteine + H(+)</text>
        <dbReference type="Rhea" id="RHEA:61484"/>
        <dbReference type="Rhea" id="RHEA-COMP:15836"/>
        <dbReference type="Rhea" id="RHEA-COMP:15837"/>
        <dbReference type="ChEBI" id="CHEBI:15378"/>
        <dbReference type="ChEBI" id="CHEBI:57856"/>
        <dbReference type="ChEBI" id="CHEBI:59789"/>
        <dbReference type="ChEBI" id="CHEBI:74483"/>
        <dbReference type="ChEBI" id="CHEBI:82748"/>
    </reaction>
</comment>
<evidence type="ECO:0000313" key="14">
    <source>
        <dbReference type="EMBL" id="KAK5699969.1"/>
    </source>
</evidence>
<keyword evidence="3 11" id="KW-0489">Methyltransferase</keyword>
<dbReference type="Gene3D" id="3.40.50.150">
    <property type="entry name" value="Vaccinia Virus protein VP39"/>
    <property type="match status" value="1"/>
</dbReference>
<protein>
    <recommendedName>
        <fullName evidence="9">NOL1/NOP2/Sun domain family member 4</fullName>
    </recommendedName>
</protein>
<dbReference type="AlphaFoldDB" id="A0AAN7W938"/>
<feature type="binding site" evidence="11">
    <location>
        <position position="234"/>
    </location>
    <ligand>
        <name>S-adenosyl-L-methionine</name>
        <dbReference type="ChEBI" id="CHEBI:59789"/>
    </ligand>
</feature>
<dbReference type="PRINTS" id="PR02008">
    <property type="entry name" value="RCMTFAMILY"/>
</dbReference>
<evidence type="ECO:0000256" key="9">
    <source>
        <dbReference type="ARBA" id="ARBA00042050"/>
    </source>
</evidence>
<evidence type="ECO:0000256" key="1">
    <source>
        <dbReference type="ARBA" id="ARBA00004173"/>
    </source>
</evidence>
<dbReference type="Gene3D" id="6.20.240.40">
    <property type="match status" value="1"/>
</dbReference>
<keyword evidence="7" id="KW-0809">Transit peptide</keyword>
<name>A0AAN7W938_9PEZI</name>
<feature type="domain" description="SAM-dependent MTase RsmB/NOP-type" evidence="13">
    <location>
        <begin position="142"/>
        <end position="398"/>
    </location>
</feature>
<evidence type="ECO:0000256" key="2">
    <source>
        <dbReference type="ARBA" id="ARBA00022552"/>
    </source>
</evidence>